<comment type="caution">
    <text evidence="1">The sequence shown here is derived from an EMBL/GenBank/DDBJ whole genome shotgun (WGS) entry which is preliminary data.</text>
</comment>
<keyword evidence="2" id="KW-1185">Reference proteome</keyword>
<reference evidence="1 2" key="1">
    <citation type="submission" date="2017-07" db="EMBL/GenBank/DDBJ databases">
        <title>Acidovorax KNDSW TSA 6 genome sequence and assembly.</title>
        <authorList>
            <person name="Mayilraj S."/>
        </authorList>
    </citation>
    <scope>NUCLEOTIDE SEQUENCE [LARGE SCALE GENOMIC DNA]</scope>
    <source>
        <strain evidence="1 2">KNDSW-TSA6</strain>
    </source>
</reference>
<dbReference type="AlphaFoldDB" id="A0A235EG37"/>
<dbReference type="Proteomes" id="UP000215441">
    <property type="component" value="Unassembled WGS sequence"/>
</dbReference>
<evidence type="ECO:0000313" key="2">
    <source>
        <dbReference type="Proteomes" id="UP000215441"/>
    </source>
</evidence>
<dbReference type="EMBL" id="NOIG01000014">
    <property type="protein sequence ID" value="OYD48006.1"/>
    <property type="molecule type" value="Genomic_DNA"/>
</dbReference>
<sequence length="165" mass="16903">MNAALTQLAADCGLASDAQTPLRLAFGLACVQRVRHLLEDPEAIAGLDTLAAFTAGMVDAATLADAAERLKAVASHHRGSQSLDGSAHAAVSATYAVANALAGRALEAANYAAYATVYAYGGYAVQDRSTFEPEHQWQVQALQRLLAGAATPPSAPSLAACQPPA</sequence>
<dbReference type="RefSeq" id="WP_094291804.1">
    <property type="nucleotide sequence ID" value="NZ_NOIG01000014.1"/>
</dbReference>
<dbReference type="OrthoDB" id="8596412at2"/>
<proteinExistence type="predicted"/>
<evidence type="ECO:0000313" key="1">
    <source>
        <dbReference type="EMBL" id="OYD48006.1"/>
    </source>
</evidence>
<protein>
    <submittedName>
        <fullName evidence="1">Uncharacterized protein</fullName>
    </submittedName>
</protein>
<name>A0A235EG37_9BURK</name>
<organism evidence="1 2">
    <name type="scientific">Acidovorax kalamii</name>
    <dbReference type="NCBI Taxonomy" id="2004485"/>
    <lineage>
        <taxon>Bacteria</taxon>
        <taxon>Pseudomonadati</taxon>
        <taxon>Pseudomonadota</taxon>
        <taxon>Betaproteobacteria</taxon>
        <taxon>Burkholderiales</taxon>
        <taxon>Comamonadaceae</taxon>
        <taxon>Acidovorax</taxon>
    </lineage>
</organism>
<accession>A0A235EG37</accession>
<gene>
    <name evidence="1" type="ORF">CBY09_22295</name>
</gene>